<reference evidence="2" key="1">
    <citation type="submission" date="2020-03" db="EMBL/GenBank/DDBJ databases">
        <title>The deep terrestrial virosphere.</title>
        <authorList>
            <person name="Holmfeldt K."/>
            <person name="Nilsson E."/>
            <person name="Simone D."/>
            <person name="Lopez-Fernandez M."/>
            <person name="Wu X."/>
            <person name="de Brujin I."/>
            <person name="Lundin D."/>
            <person name="Andersson A."/>
            <person name="Bertilsson S."/>
            <person name="Dopson M."/>
        </authorList>
    </citation>
    <scope>NUCLEOTIDE SEQUENCE</scope>
    <source>
        <strain evidence="2">MM415A01721</strain>
        <strain evidence="1">MM415B01114</strain>
    </source>
</reference>
<evidence type="ECO:0000313" key="2">
    <source>
        <dbReference type="EMBL" id="QJA75694.1"/>
    </source>
</evidence>
<organism evidence="2">
    <name type="scientific">viral metagenome</name>
    <dbReference type="NCBI Taxonomy" id="1070528"/>
    <lineage>
        <taxon>unclassified sequences</taxon>
        <taxon>metagenomes</taxon>
        <taxon>organismal metagenomes</taxon>
    </lineage>
</organism>
<protein>
    <submittedName>
        <fullName evidence="2">Uncharacterized protein</fullName>
    </submittedName>
</protein>
<dbReference type="EMBL" id="MT142179">
    <property type="protein sequence ID" value="QJA75694.1"/>
    <property type="molecule type" value="Genomic_DNA"/>
</dbReference>
<sequence>MDKYWVYGLFTKDDQIIEGMVAKDGLLVRLSFEDAFPLLYKYPSDSNGWFFNRTRDRYIADMYNSGIVEANPQLLWQNGWEIHT</sequence>
<evidence type="ECO:0000313" key="1">
    <source>
        <dbReference type="EMBL" id="QJA60459.1"/>
    </source>
</evidence>
<name>A0A6M3K0R6_9ZZZZ</name>
<dbReference type="EMBL" id="MT141410">
    <property type="protein sequence ID" value="QJA60459.1"/>
    <property type="molecule type" value="Genomic_DNA"/>
</dbReference>
<dbReference type="AlphaFoldDB" id="A0A6M3K0R6"/>
<proteinExistence type="predicted"/>
<accession>A0A6M3K0R6</accession>
<gene>
    <name evidence="2" type="ORF">MM415A01721_0014</name>
    <name evidence="1" type="ORF">MM415B01114_0009</name>
</gene>